<dbReference type="InterPro" id="IPR036894">
    <property type="entry name" value="YbaB-like_sf"/>
</dbReference>
<proteinExistence type="predicted"/>
<dbReference type="RefSeq" id="WP_212992432.1">
    <property type="nucleotide sequence ID" value="NZ_BAABEA010000033.1"/>
</dbReference>
<dbReference type="Proteomes" id="UP000681340">
    <property type="component" value="Unassembled WGS sequence"/>
</dbReference>
<dbReference type="InterPro" id="IPR004401">
    <property type="entry name" value="YbaB/EbfC"/>
</dbReference>
<evidence type="ECO:0000313" key="1">
    <source>
        <dbReference type="EMBL" id="GIM75353.1"/>
    </source>
</evidence>
<protein>
    <recommendedName>
        <fullName evidence="3">Nucleoid-associated protein</fullName>
    </recommendedName>
</protein>
<dbReference type="AlphaFoldDB" id="A0A919SQR9"/>
<dbReference type="NCBIfam" id="TIGR00103">
    <property type="entry name" value="DNA_YbaB_EbfC"/>
    <property type="match status" value="1"/>
</dbReference>
<dbReference type="EMBL" id="BOQL01000056">
    <property type="protein sequence ID" value="GIM75353.1"/>
    <property type="molecule type" value="Genomic_DNA"/>
</dbReference>
<comment type="caution">
    <text evidence="1">The sequence shown here is derived from an EMBL/GenBank/DDBJ whole genome shotgun (WGS) entry which is preliminary data.</text>
</comment>
<accession>A0A919SQR9</accession>
<dbReference type="GO" id="GO:0003677">
    <property type="term" value="F:DNA binding"/>
    <property type="evidence" value="ECO:0007669"/>
    <property type="project" value="InterPro"/>
</dbReference>
<sequence length="102" mass="10683">MDIDKPDISEFLAGAADFEQRMRTAQSDLAKAVVTGRSGDGTVVVMASGMGKLQAVRVDPKVYDARDAVALQTAIAEAVQAAADNAGRLAQQKMGPIEIALH</sequence>
<name>A0A919SQR9_9ACTN</name>
<dbReference type="Gene3D" id="3.30.1310.10">
    <property type="entry name" value="Nucleoid-associated protein YbaB-like domain"/>
    <property type="match status" value="1"/>
</dbReference>
<organism evidence="1 2">
    <name type="scientific">Actinoplanes auranticolor</name>
    <dbReference type="NCBI Taxonomy" id="47988"/>
    <lineage>
        <taxon>Bacteria</taxon>
        <taxon>Bacillati</taxon>
        <taxon>Actinomycetota</taxon>
        <taxon>Actinomycetes</taxon>
        <taxon>Micromonosporales</taxon>
        <taxon>Micromonosporaceae</taxon>
        <taxon>Actinoplanes</taxon>
    </lineage>
</organism>
<gene>
    <name evidence="1" type="ORF">Aau02nite_65520</name>
</gene>
<dbReference type="PIRSF" id="PIRSF004555">
    <property type="entry name" value="UCP004555"/>
    <property type="match status" value="1"/>
</dbReference>
<evidence type="ECO:0008006" key="3">
    <source>
        <dbReference type="Google" id="ProtNLM"/>
    </source>
</evidence>
<dbReference type="Pfam" id="PF02575">
    <property type="entry name" value="YbaB_DNA_bd"/>
    <property type="match status" value="1"/>
</dbReference>
<reference evidence="1" key="1">
    <citation type="submission" date="2021-03" db="EMBL/GenBank/DDBJ databases">
        <title>Whole genome shotgun sequence of Actinoplanes auranticolor NBRC 12245.</title>
        <authorList>
            <person name="Komaki H."/>
            <person name="Tamura T."/>
        </authorList>
    </citation>
    <scope>NUCLEOTIDE SEQUENCE</scope>
    <source>
        <strain evidence="1">NBRC 12245</strain>
    </source>
</reference>
<dbReference type="SUPFAM" id="SSF82607">
    <property type="entry name" value="YbaB-like"/>
    <property type="match status" value="1"/>
</dbReference>
<evidence type="ECO:0000313" key="2">
    <source>
        <dbReference type="Proteomes" id="UP000681340"/>
    </source>
</evidence>
<keyword evidence="2" id="KW-1185">Reference proteome</keyword>